<proteinExistence type="predicted"/>
<dbReference type="RefSeq" id="WP_416084690.1">
    <property type="nucleotide sequence ID" value="NZ_JBNAUB010000007.1"/>
</dbReference>
<dbReference type="Pfam" id="PF20660">
    <property type="entry name" value="DUF6812"/>
    <property type="match status" value="1"/>
</dbReference>
<accession>A0A2J6WDU8</accession>
<protein>
    <submittedName>
        <fullName evidence="1">Uncharacterized protein</fullName>
    </submittedName>
</protein>
<organism evidence="1 2">
    <name type="scientific">Caldisericum exile</name>
    <dbReference type="NCBI Taxonomy" id="693075"/>
    <lineage>
        <taxon>Bacteria</taxon>
        <taxon>Pseudomonadati</taxon>
        <taxon>Caldisericota/Cryosericota group</taxon>
        <taxon>Caldisericota</taxon>
        <taxon>Caldisericia</taxon>
        <taxon>Caldisericales</taxon>
        <taxon>Caldisericaceae</taxon>
        <taxon>Caldisericum</taxon>
    </lineage>
</organism>
<gene>
    <name evidence="1" type="ORF">C0189_04225</name>
</gene>
<name>A0A2J6WDU8_9BACT</name>
<evidence type="ECO:0000313" key="1">
    <source>
        <dbReference type="EMBL" id="PMP66921.1"/>
    </source>
</evidence>
<reference evidence="1 2" key="1">
    <citation type="submission" date="2018-01" db="EMBL/GenBank/DDBJ databases">
        <title>Metagenomic assembled genomes from two thermal pools in the Uzon Caldera, Kamchatka, Russia.</title>
        <authorList>
            <person name="Wilkins L."/>
            <person name="Ettinger C."/>
        </authorList>
    </citation>
    <scope>NUCLEOTIDE SEQUENCE [LARGE SCALE GENOMIC DNA]</scope>
    <source>
        <strain evidence="1">ZAV-07</strain>
    </source>
</reference>
<comment type="caution">
    <text evidence="1">The sequence shown here is derived from an EMBL/GenBank/DDBJ whole genome shotgun (WGS) entry which is preliminary data.</text>
</comment>
<dbReference type="AlphaFoldDB" id="A0A2J6WDU8"/>
<dbReference type="EMBL" id="PNIL01000061">
    <property type="protein sequence ID" value="PMP66921.1"/>
    <property type="molecule type" value="Genomic_DNA"/>
</dbReference>
<evidence type="ECO:0000313" key="2">
    <source>
        <dbReference type="Proteomes" id="UP000237040"/>
    </source>
</evidence>
<dbReference type="Proteomes" id="UP000237040">
    <property type="component" value="Unassembled WGS sequence"/>
</dbReference>
<dbReference type="InterPro" id="IPR049210">
    <property type="entry name" value="DUF6812"/>
</dbReference>
<sequence length="84" mass="9573">MAINPNTKKTEVTILTEAFVIKGFVYVPANMRFSDALNKFLKDTQFLPVVDAEIRSINSKEVIEKRDFILIKKEMIVVISPVSE</sequence>